<keyword evidence="15" id="KW-1185">Reference proteome</keyword>
<proteinExistence type="inferred from homology"/>
<feature type="transmembrane region" description="Helical" evidence="12">
    <location>
        <begin position="623"/>
        <end position="644"/>
    </location>
</feature>
<comment type="subcellular location">
    <subcellularLocation>
        <location evidence="1">Membrane</location>
        <topology evidence="1">Multi-pass membrane protein</topology>
    </subcellularLocation>
</comment>
<dbReference type="InterPro" id="IPR053958">
    <property type="entry name" value="HMGCR/SNAP/NPC1-like_SSD"/>
</dbReference>
<dbReference type="Pfam" id="PF12349">
    <property type="entry name" value="Sterol-sensing"/>
    <property type="match status" value="2"/>
</dbReference>
<feature type="transmembrane region" description="Helical" evidence="12">
    <location>
        <begin position="1218"/>
        <end position="1237"/>
    </location>
</feature>
<evidence type="ECO:0000256" key="6">
    <source>
        <dbReference type="ARBA" id="ARBA00022989"/>
    </source>
</evidence>
<protein>
    <recommendedName>
        <fullName evidence="13">SSD domain-containing protein</fullName>
    </recommendedName>
</protein>
<keyword evidence="7" id="KW-0445">Lipid transport</keyword>
<feature type="transmembrane region" description="Helical" evidence="12">
    <location>
        <begin position="350"/>
        <end position="379"/>
    </location>
</feature>
<evidence type="ECO:0000259" key="13">
    <source>
        <dbReference type="PROSITE" id="PS50156"/>
    </source>
</evidence>
<evidence type="ECO:0000256" key="8">
    <source>
        <dbReference type="ARBA" id="ARBA00023136"/>
    </source>
</evidence>
<dbReference type="OrthoDB" id="6510177at2759"/>
<dbReference type="KEGG" id="pco:PHACADRAFT_249391"/>
<dbReference type="PANTHER" id="PTHR45727:SF2">
    <property type="entry name" value="NPC INTRACELLULAR CHOLESTEROL TRANSPORTER 1"/>
    <property type="match status" value="1"/>
</dbReference>
<evidence type="ECO:0000256" key="7">
    <source>
        <dbReference type="ARBA" id="ARBA00023055"/>
    </source>
</evidence>
<keyword evidence="10" id="KW-0325">Glycoprotein</keyword>
<dbReference type="Pfam" id="PF22314">
    <property type="entry name" value="NPC1_MLD"/>
    <property type="match status" value="1"/>
</dbReference>
<feature type="compositionally biased region" description="Polar residues" evidence="11">
    <location>
        <begin position="763"/>
        <end position="782"/>
    </location>
</feature>
<dbReference type="EMBL" id="JH930469">
    <property type="protein sequence ID" value="EKM59145.1"/>
    <property type="molecule type" value="Genomic_DNA"/>
</dbReference>
<dbReference type="RefSeq" id="XP_007391717.1">
    <property type="nucleotide sequence ID" value="XM_007391655.1"/>
</dbReference>
<comment type="similarity">
    <text evidence="2">Belongs to the patched family.</text>
</comment>
<evidence type="ECO:0000256" key="3">
    <source>
        <dbReference type="ARBA" id="ARBA00022448"/>
    </source>
</evidence>
<sequence>MAGQAGYCAMRSHCGPKDWVSKSLPCPSNEPASEEGVDRDLLVSICGEEFADGGTCCTTDQLEALRDNLGQAENIIASCPACRNNFRKFWCTFTCSPDQATFLNVTSTQKSVLDQTAVKSVDFIVSERFGQGFYDSCKSIQVGATNGYAMDLIGGGAKDYRSFLQFMGDVKDIGSPFQINFPEQVPPEMTPFDARPRNCADNDLGSRCTCIDCPSVCQTLPPVPPPGSEPSCHVGAFSCLSFSLVILYGLCVLAFVVGYIIPFTIRKRKERSYERVALSADGASDNTPLSPRSHSRGLVGASSLAHQDVDESSGNFSDSRHLGRGASLLDPIETVQPRQYRLNAYLRRTFYRLGLLAATYPWMTFAVMFAFMALLNFGWSEFKIETDPVRLWVAPDSESRMQKEYFDEHFGPFYRPQQIYVTVATQSPFDLQGSDALAAVASEQKPPVLSWDHLKYWLSIEAEIRELKSSPNTYTLDDVCFKPLGPDGACVVQSVGGWFGNDLEAYEPDTWEDRLSHCAKSPVDCRPDFQQPLAPQYVLGGIPEVNDTKMYLESQSLVITIVVSDSLDREIQDRALEWERTLRAYLEDLSERIPREAGLDIAFSTGVSLEEELNKSANTDVRIVVLSYLAMFFYVSLTLGNGFAGRDEEGVSASLARWARNFPKLFSSSAATASIDSSNMPTLFPRLPRKLFIGSKVILGLFSISLVILSVSSSVGFFSILGVRATLIIAEVIPFLVLAVGVDNVFILVHEMDRQNILHGPNASPTANFSGTTPLSPTQSRARPQFEPSPSHDDSVDAESMPLYLSIEERVARTLAKMGPSILLSTITEFVAFALGAIVPMPAVRNFALYAAGSVLLNAMLQVTVLVSAMALDQRRVEASRVDCFPCIRLPSRIALMDPPQAGSGLGILGKFIRRHYAPFLLKPIVKGIVLLTFAGLLVCSVIYIQHIELGLDQRLALPSESYLIKWFDSVDAYLQIGPPVYFVVEDAHVESRTIQQELCGRFTTCDDFSVANLLEAERKRTESSFISDPTASWIDDFMGWLNPTNGKCCRINKRDPSKFCTDRQSPRICKPCFEDREPAWNITMDGFPQDEEFMRYLKQWLISPTSEDCPLAGAASFGTALSFNEDSTQVVASHFRTMHKPLKSQADYIDSFHAAHRIADEISESTGLRVFPYSFHYVFFDQYAHIIAITEQVLGLGLAAVLIVTALLLGSWRTGSIVTGVVALTVVNVMGVMGIWNINLNAISLVNLVISLGIAVEFCAHVARAFMSSGSGLPIDHPAGQKERDERMWTALIDVGPSVLSGITFTKLIGMSVLALTHSKILEVYYFRMWITLIIAGALHGLVLLPVVLSLAGGPGFPLQEADEEWMSHAIRNDYEYTPFLADDDSGVSD</sequence>
<evidence type="ECO:0000256" key="12">
    <source>
        <dbReference type="SAM" id="Phobius"/>
    </source>
</evidence>
<keyword evidence="6 12" id="KW-1133">Transmembrane helix</keyword>
<dbReference type="InterPro" id="IPR032190">
    <property type="entry name" value="NPC1_N"/>
</dbReference>
<feature type="transmembrane region" description="Helical" evidence="12">
    <location>
        <begin position="847"/>
        <end position="872"/>
    </location>
</feature>
<feature type="transmembrane region" description="Helical" evidence="12">
    <location>
        <begin position="240"/>
        <end position="265"/>
    </location>
</feature>
<feature type="transmembrane region" description="Helical" evidence="12">
    <location>
        <begin position="1289"/>
        <end position="1310"/>
    </location>
</feature>
<dbReference type="SUPFAM" id="SSF82866">
    <property type="entry name" value="Multidrug efflux transporter AcrB transmembrane domain"/>
    <property type="match status" value="2"/>
</dbReference>
<dbReference type="InterPro" id="IPR000731">
    <property type="entry name" value="SSD"/>
</dbReference>
<dbReference type="Gene3D" id="1.20.1640.10">
    <property type="entry name" value="Multidrug efflux transporter AcrB transmembrane domain"/>
    <property type="match status" value="2"/>
</dbReference>
<keyword evidence="5" id="KW-0732">Signal</keyword>
<dbReference type="GO" id="GO:0032934">
    <property type="term" value="F:sterol binding"/>
    <property type="evidence" value="ECO:0007669"/>
    <property type="project" value="TreeGrafter"/>
</dbReference>
<dbReference type="GO" id="GO:0015918">
    <property type="term" value="P:sterol transport"/>
    <property type="evidence" value="ECO:0007669"/>
    <property type="project" value="TreeGrafter"/>
</dbReference>
<keyword evidence="4 12" id="KW-0812">Transmembrane</keyword>
<evidence type="ECO:0000313" key="15">
    <source>
        <dbReference type="Proteomes" id="UP000008370"/>
    </source>
</evidence>
<evidence type="ECO:0000256" key="11">
    <source>
        <dbReference type="SAM" id="MobiDB-lite"/>
    </source>
</evidence>
<feature type="transmembrane region" description="Helical" evidence="12">
    <location>
        <begin position="727"/>
        <end position="749"/>
    </location>
</feature>
<feature type="transmembrane region" description="Helical" evidence="12">
    <location>
        <begin position="1330"/>
        <end position="1353"/>
    </location>
</feature>
<keyword evidence="3" id="KW-0813">Transport</keyword>
<evidence type="ECO:0000256" key="10">
    <source>
        <dbReference type="ARBA" id="ARBA00023180"/>
    </source>
</evidence>
<organism evidence="14 15">
    <name type="scientific">Phanerochaete carnosa (strain HHB-10118-sp)</name>
    <name type="common">White-rot fungus</name>
    <name type="synonym">Peniophora carnosa</name>
    <dbReference type="NCBI Taxonomy" id="650164"/>
    <lineage>
        <taxon>Eukaryota</taxon>
        <taxon>Fungi</taxon>
        <taxon>Dikarya</taxon>
        <taxon>Basidiomycota</taxon>
        <taxon>Agaricomycotina</taxon>
        <taxon>Agaricomycetes</taxon>
        <taxon>Polyporales</taxon>
        <taxon>Phanerochaetaceae</taxon>
        <taxon>Phanerochaete</taxon>
    </lineage>
</organism>
<evidence type="ECO:0000256" key="5">
    <source>
        <dbReference type="ARBA" id="ARBA00022729"/>
    </source>
</evidence>
<dbReference type="Pfam" id="PF16414">
    <property type="entry name" value="NPC1_N"/>
    <property type="match status" value="1"/>
</dbReference>
<dbReference type="PANTHER" id="PTHR45727">
    <property type="entry name" value="NPC INTRACELLULAR CHOLESTEROL TRANSPORTER 1"/>
    <property type="match status" value="1"/>
</dbReference>
<dbReference type="HOGENOM" id="CLU_002359_0_1_1"/>
<accession>K5WIE2</accession>
<dbReference type="InterPro" id="IPR053956">
    <property type="entry name" value="NPC1_MLD"/>
</dbReference>
<dbReference type="GeneID" id="18914657"/>
<feature type="transmembrane region" description="Helical" evidence="12">
    <location>
        <begin position="1243"/>
        <end position="1268"/>
    </location>
</feature>
<evidence type="ECO:0000313" key="14">
    <source>
        <dbReference type="EMBL" id="EKM59145.1"/>
    </source>
</evidence>
<keyword evidence="9" id="KW-1015">Disulfide bond</keyword>
<feature type="transmembrane region" description="Helical" evidence="12">
    <location>
        <begin position="697"/>
        <end position="721"/>
    </location>
</feature>
<reference evidence="14 15" key="1">
    <citation type="journal article" date="2012" name="BMC Genomics">
        <title>Comparative genomics of the white-rot fungi, Phanerochaete carnosa and P. chrysosporium, to elucidate the genetic basis of the distinct wood types they colonize.</title>
        <authorList>
            <person name="Suzuki H."/>
            <person name="MacDonald J."/>
            <person name="Syed K."/>
            <person name="Salamov A."/>
            <person name="Hori C."/>
            <person name="Aerts A."/>
            <person name="Henrissat B."/>
            <person name="Wiebenga A."/>
            <person name="vanKuyk P.A."/>
            <person name="Barry K."/>
            <person name="Lindquist E."/>
            <person name="LaButti K."/>
            <person name="Lapidus A."/>
            <person name="Lucas S."/>
            <person name="Coutinho P."/>
            <person name="Gong Y."/>
            <person name="Samejima M."/>
            <person name="Mahadevan R."/>
            <person name="Abou-Zaid M."/>
            <person name="de Vries R.P."/>
            <person name="Igarashi K."/>
            <person name="Yadav J.S."/>
            <person name="Grigoriev I.V."/>
            <person name="Master E.R."/>
        </authorList>
    </citation>
    <scope>NUCLEOTIDE SEQUENCE [LARGE SCALE GENOMIC DNA]</scope>
    <source>
        <strain evidence="14 15">HHB-10118-sp</strain>
    </source>
</reference>
<feature type="transmembrane region" description="Helical" evidence="12">
    <location>
        <begin position="822"/>
        <end position="841"/>
    </location>
</feature>
<evidence type="ECO:0000256" key="1">
    <source>
        <dbReference type="ARBA" id="ARBA00004141"/>
    </source>
</evidence>
<name>K5WIE2_PHACS</name>
<dbReference type="PROSITE" id="PS50156">
    <property type="entry name" value="SSD"/>
    <property type="match status" value="1"/>
</dbReference>
<evidence type="ECO:0000256" key="4">
    <source>
        <dbReference type="ARBA" id="ARBA00022692"/>
    </source>
</evidence>
<feature type="region of interest" description="Disordered" evidence="11">
    <location>
        <begin position="759"/>
        <end position="797"/>
    </location>
</feature>
<feature type="transmembrane region" description="Helical" evidence="12">
    <location>
        <begin position="1194"/>
        <end position="1211"/>
    </location>
</feature>
<evidence type="ECO:0000256" key="9">
    <source>
        <dbReference type="ARBA" id="ARBA00023157"/>
    </source>
</evidence>
<feature type="domain" description="SSD" evidence="13">
    <location>
        <begin position="620"/>
        <end position="872"/>
    </location>
</feature>
<keyword evidence="8 12" id="KW-0472">Membrane</keyword>
<dbReference type="FunFam" id="1.20.1640.10:FF:000029">
    <property type="entry name" value="Putative Patched sphingolipid transporter"/>
    <property type="match status" value="1"/>
</dbReference>
<dbReference type="STRING" id="650164.K5WIE2"/>
<dbReference type="InParanoid" id="K5WIE2"/>
<evidence type="ECO:0000256" key="2">
    <source>
        <dbReference type="ARBA" id="ARBA00005585"/>
    </source>
</evidence>
<dbReference type="GO" id="GO:0016020">
    <property type="term" value="C:membrane"/>
    <property type="evidence" value="ECO:0007669"/>
    <property type="project" value="UniProtKB-SubCell"/>
</dbReference>
<gene>
    <name evidence="14" type="ORF">PHACADRAFT_249391</name>
</gene>
<dbReference type="Proteomes" id="UP000008370">
    <property type="component" value="Unassembled WGS sequence"/>
</dbReference>